<dbReference type="Proteomes" id="UP000092714">
    <property type="component" value="Unassembled WGS sequence"/>
</dbReference>
<dbReference type="NCBIfam" id="TIGR01179">
    <property type="entry name" value="galE"/>
    <property type="match status" value="1"/>
</dbReference>
<comment type="similarity">
    <text evidence="3 8">Belongs to the NAD(P)-dependent epimerase/dehydratase family.</text>
</comment>
<name>A0A1B8RS81_9CLOT</name>
<keyword evidence="7 8" id="KW-0413">Isomerase</keyword>
<dbReference type="GO" id="GO:0005829">
    <property type="term" value="C:cytosol"/>
    <property type="evidence" value="ECO:0007669"/>
    <property type="project" value="TreeGrafter"/>
</dbReference>
<accession>A0A1B8RS81</accession>
<evidence type="ECO:0000313" key="10">
    <source>
        <dbReference type="EMBL" id="OBY11640.1"/>
    </source>
</evidence>
<evidence type="ECO:0000256" key="3">
    <source>
        <dbReference type="ARBA" id="ARBA00007637"/>
    </source>
</evidence>
<comment type="subunit">
    <text evidence="8">Homodimer.</text>
</comment>
<feature type="domain" description="NAD(P)-binding" evidence="9">
    <location>
        <begin position="4"/>
        <end position="323"/>
    </location>
</feature>
<dbReference type="GO" id="GO:0006012">
    <property type="term" value="P:galactose metabolic process"/>
    <property type="evidence" value="ECO:0007669"/>
    <property type="project" value="UniProtKB-UniPathway"/>
</dbReference>
<dbReference type="UniPathway" id="UPA00214"/>
<dbReference type="GO" id="GO:0003978">
    <property type="term" value="F:UDP-glucose 4-epimerase activity"/>
    <property type="evidence" value="ECO:0007669"/>
    <property type="project" value="UniProtKB-UniRule"/>
</dbReference>
<dbReference type="EC" id="5.1.3.2" evidence="4 8"/>
<reference evidence="10 11" key="1">
    <citation type="submission" date="2016-06" db="EMBL/GenBank/DDBJ databases">
        <authorList>
            <person name="Kjaerup R.B."/>
            <person name="Dalgaard T.S."/>
            <person name="Juul-Madsen H.R."/>
        </authorList>
    </citation>
    <scope>NUCLEOTIDE SEQUENCE [LARGE SCALE GENOMIC DNA]</scope>
    <source>
        <strain evidence="10 11">373-A1</strain>
    </source>
</reference>
<dbReference type="PANTHER" id="PTHR43725">
    <property type="entry name" value="UDP-GLUCOSE 4-EPIMERASE"/>
    <property type="match status" value="1"/>
</dbReference>
<dbReference type="eggNOG" id="COG1087">
    <property type="taxonomic scope" value="Bacteria"/>
</dbReference>
<dbReference type="InterPro" id="IPR036291">
    <property type="entry name" value="NAD(P)-bd_dom_sf"/>
</dbReference>
<dbReference type="CDD" id="cd05247">
    <property type="entry name" value="UDP_G4E_1_SDR_e"/>
    <property type="match status" value="1"/>
</dbReference>
<evidence type="ECO:0000256" key="2">
    <source>
        <dbReference type="ARBA" id="ARBA00001911"/>
    </source>
</evidence>
<evidence type="ECO:0000256" key="4">
    <source>
        <dbReference type="ARBA" id="ARBA00013189"/>
    </source>
</evidence>
<dbReference type="Gene3D" id="3.90.25.10">
    <property type="entry name" value="UDP-galactose 4-epimerase, domain 1"/>
    <property type="match status" value="1"/>
</dbReference>
<evidence type="ECO:0000259" key="9">
    <source>
        <dbReference type="Pfam" id="PF16363"/>
    </source>
</evidence>
<gene>
    <name evidence="10" type="ORF">CP373A1_04415</name>
</gene>
<dbReference type="AlphaFoldDB" id="A0A1B8RS81"/>
<dbReference type="Pfam" id="PF16363">
    <property type="entry name" value="GDP_Man_Dehyd"/>
    <property type="match status" value="1"/>
</dbReference>
<dbReference type="InterPro" id="IPR005886">
    <property type="entry name" value="UDP_G4E"/>
</dbReference>
<dbReference type="Gene3D" id="3.40.50.720">
    <property type="entry name" value="NAD(P)-binding Rossmann-like Domain"/>
    <property type="match status" value="1"/>
</dbReference>
<evidence type="ECO:0000256" key="8">
    <source>
        <dbReference type="RuleBase" id="RU366046"/>
    </source>
</evidence>
<keyword evidence="11" id="KW-1185">Reference proteome</keyword>
<comment type="cofactor">
    <cofactor evidence="2 8">
        <name>NAD(+)</name>
        <dbReference type="ChEBI" id="CHEBI:57540"/>
    </cofactor>
</comment>
<dbReference type="OrthoDB" id="9811743at2"/>
<sequence length="336" mass="37610">MAVLVTGGLGYIGSHTVVELLENNEEVVIVDNLLNSKLSVKDRIEEITNKGVKYYNIDLVNEEDVRKVFNENRIESVIHFAALKAVGESVEKPIEYFHNNLVNTLVVLKIMKEFSVKNFVFSSSATVYGNAKEMPIKENFSLSVTNPYGRTKLMIEDILRDVYFSDNSWNIAILRYFNPVGANKSGRIGEDPNGIPNNIMPYITKVAIGELKQVNVFGNDYPTIDGTGVRDYIHVVDLAKGHIKALDKLKSNCGLVTYNLGTGKGYSVLELIKAFSEASGKEIPFEITERRAGDVAICYADPSKANSELGWKAERDINDMCKDSWKWQTMNPMGYQ</sequence>
<comment type="catalytic activity">
    <reaction evidence="1 8">
        <text>UDP-alpha-D-glucose = UDP-alpha-D-galactose</text>
        <dbReference type="Rhea" id="RHEA:22168"/>
        <dbReference type="ChEBI" id="CHEBI:58885"/>
        <dbReference type="ChEBI" id="CHEBI:66914"/>
        <dbReference type="EC" id="5.1.3.2"/>
    </reaction>
</comment>
<dbReference type="RefSeq" id="WP_027097161.1">
    <property type="nucleotide sequence ID" value="NZ_JADMZC010000004.1"/>
</dbReference>
<comment type="pathway">
    <text evidence="8">Carbohydrate metabolism; galactose metabolism.</text>
</comment>
<organism evidence="10 11">
    <name type="scientific">Clostridium paraputrificum</name>
    <dbReference type="NCBI Taxonomy" id="29363"/>
    <lineage>
        <taxon>Bacteria</taxon>
        <taxon>Bacillati</taxon>
        <taxon>Bacillota</taxon>
        <taxon>Clostridia</taxon>
        <taxon>Eubacteriales</taxon>
        <taxon>Clostridiaceae</taxon>
        <taxon>Clostridium</taxon>
    </lineage>
</organism>
<comment type="caution">
    <text evidence="10">The sequence shown here is derived from an EMBL/GenBank/DDBJ whole genome shotgun (WGS) entry which is preliminary data.</text>
</comment>
<dbReference type="EMBL" id="MAPZ01000011">
    <property type="protein sequence ID" value="OBY11640.1"/>
    <property type="molecule type" value="Genomic_DNA"/>
</dbReference>
<protein>
    <recommendedName>
        <fullName evidence="5 8">UDP-glucose 4-epimerase</fullName>
        <ecNumber evidence="4 8">5.1.3.2</ecNumber>
    </recommendedName>
</protein>
<evidence type="ECO:0000313" key="11">
    <source>
        <dbReference type="Proteomes" id="UP000092714"/>
    </source>
</evidence>
<dbReference type="PRINTS" id="PR01713">
    <property type="entry name" value="NUCEPIMERASE"/>
</dbReference>
<proteinExistence type="inferred from homology"/>
<keyword evidence="8" id="KW-0119">Carbohydrate metabolism</keyword>
<evidence type="ECO:0000256" key="6">
    <source>
        <dbReference type="ARBA" id="ARBA00023027"/>
    </source>
</evidence>
<evidence type="ECO:0000256" key="1">
    <source>
        <dbReference type="ARBA" id="ARBA00000083"/>
    </source>
</evidence>
<dbReference type="NCBIfam" id="NF007956">
    <property type="entry name" value="PRK10675.1"/>
    <property type="match status" value="1"/>
</dbReference>
<dbReference type="GeneID" id="42774995"/>
<keyword evidence="6 8" id="KW-0520">NAD</keyword>
<dbReference type="InterPro" id="IPR016040">
    <property type="entry name" value="NAD(P)-bd_dom"/>
</dbReference>
<evidence type="ECO:0000256" key="7">
    <source>
        <dbReference type="ARBA" id="ARBA00023235"/>
    </source>
</evidence>
<evidence type="ECO:0000256" key="5">
    <source>
        <dbReference type="ARBA" id="ARBA00018569"/>
    </source>
</evidence>
<dbReference type="PANTHER" id="PTHR43725:SF47">
    <property type="entry name" value="UDP-GLUCOSE 4-EPIMERASE"/>
    <property type="match status" value="1"/>
</dbReference>
<dbReference type="SUPFAM" id="SSF51735">
    <property type="entry name" value="NAD(P)-binding Rossmann-fold domains"/>
    <property type="match status" value="1"/>
</dbReference>